<dbReference type="GO" id="GO:0006269">
    <property type="term" value="P:DNA replication, synthesis of primer"/>
    <property type="evidence" value="ECO:0007669"/>
    <property type="project" value="UniProtKB-UniRule"/>
</dbReference>
<comment type="similarity">
    <text evidence="1 11 12">Belongs to the eukaryotic-type primase small subunit family.</text>
</comment>
<keyword evidence="4 11" id="KW-0808">Transferase</keyword>
<dbReference type="GO" id="GO:0046872">
    <property type="term" value="F:metal ion binding"/>
    <property type="evidence" value="ECO:0007669"/>
    <property type="project" value="UniProtKB-KW"/>
</dbReference>
<evidence type="ECO:0000256" key="13">
    <source>
        <dbReference type="RuleBase" id="RU004224"/>
    </source>
</evidence>
<feature type="active site" evidence="11">
    <location>
        <position position="85"/>
    </location>
</feature>
<keyword evidence="3 11" id="KW-0639">Primosome</keyword>
<keyword evidence="5 11" id="KW-0548">Nucleotidyltransferase</keyword>
<dbReference type="GO" id="GO:1990077">
    <property type="term" value="C:primosome complex"/>
    <property type="evidence" value="ECO:0007669"/>
    <property type="project" value="UniProtKB-KW"/>
</dbReference>
<dbReference type="EC" id="2.7.7.-" evidence="11"/>
<evidence type="ECO:0000256" key="2">
    <source>
        <dbReference type="ARBA" id="ARBA00022478"/>
    </source>
</evidence>
<evidence type="ECO:0000256" key="6">
    <source>
        <dbReference type="ARBA" id="ARBA00022705"/>
    </source>
</evidence>
<evidence type="ECO:0000313" key="14">
    <source>
        <dbReference type="EMBL" id="HGQ35975.1"/>
    </source>
</evidence>
<dbReference type="SUPFAM" id="SSF56747">
    <property type="entry name" value="Prim-pol domain"/>
    <property type="match status" value="1"/>
</dbReference>
<evidence type="ECO:0000256" key="8">
    <source>
        <dbReference type="ARBA" id="ARBA00022842"/>
    </source>
</evidence>
<dbReference type="Gene3D" id="3.90.920.10">
    <property type="entry name" value="DNA primase, PRIM domain"/>
    <property type="match status" value="1"/>
</dbReference>
<dbReference type="EMBL" id="DTBD01000025">
    <property type="protein sequence ID" value="HGQ64324.1"/>
    <property type="molecule type" value="Genomic_DNA"/>
</dbReference>
<dbReference type="GO" id="GO:0000428">
    <property type="term" value="C:DNA-directed RNA polymerase complex"/>
    <property type="evidence" value="ECO:0007669"/>
    <property type="project" value="UniProtKB-KW"/>
</dbReference>
<keyword evidence="6 11" id="KW-0235">DNA replication</keyword>
<comment type="function">
    <text evidence="11">Catalytic subunit of DNA primase, an RNA polymerase that catalyzes the synthesis of short RNA molecules used as primers for DNA polymerase during DNA replication. The small subunit contains the primase catalytic core and has DNA synthesis activity on its own. Binding to the large subunit stabilizes and modulates the activity, increasing the rate of DNA synthesis while decreasing the length of the DNA fragments, and conferring RNA synthesis capability. The DNA polymerase activity may enable DNA primase to also catalyze primer extension after primer synthesis. May also play a role in DNA repair.</text>
</comment>
<dbReference type="InterPro" id="IPR023639">
    <property type="entry name" value="DNA_primase_ssu_PriS"/>
</dbReference>
<protein>
    <recommendedName>
        <fullName evidence="11">DNA primase small subunit PriS</fullName>
        <ecNumber evidence="11">2.7.7.-</ecNumber>
    </recommendedName>
</protein>
<dbReference type="GO" id="GO:0003899">
    <property type="term" value="F:DNA-directed RNA polymerase activity"/>
    <property type="evidence" value="ECO:0007669"/>
    <property type="project" value="UniProtKB-UniRule"/>
</dbReference>
<evidence type="ECO:0000313" key="15">
    <source>
        <dbReference type="EMBL" id="HGQ64324.1"/>
    </source>
</evidence>
<keyword evidence="9 11" id="KW-0804">Transcription</keyword>
<dbReference type="InterPro" id="IPR014052">
    <property type="entry name" value="DNA_primase_ssu_euk/arc"/>
</dbReference>
<dbReference type="PANTHER" id="PTHR10536">
    <property type="entry name" value="DNA PRIMASE SMALL SUBUNIT"/>
    <property type="match status" value="1"/>
</dbReference>
<evidence type="ECO:0000256" key="12">
    <source>
        <dbReference type="RuleBase" id="RU003514"/>
    </source>
</evidence>
<dbReference type="InterPro" id="IPR002755">
    <property type="entry name" value="DNA_primase_S"/>
</dbReference>
<comment type="subunit">
    <text evidence="11">Heterodimer of a small subunit (PriS) and a large subunit (PriL).</text>
</comment>
<dbReference type="Pfam" id="PF01896">
    <property type="entry name" value="DNA_primase_S"/>
    <property type="match status" value="1"/>
</dbReference>
<keyword evidence="7 11" id="KW-0479">Metal-binding</keyword>
<accession>A0A7C4JJ95</accession>
<keyword evidence="8 11" id="KW-0460">Magnesium</keyword>
<dbReference type="EMBL" id="DTCK01000034">
    <property type="protein sequence ID" value="HGQ35975.1"/>
    <property type="molecule type" value="Genomic_DNA"/>
</dbReference>
<evidence type="ECO:0000256" key="11">
    <source>
        <dbReference type="HAMAP-Rule" id="MF_00700"/>
    </source>
</evidence>
<dbReference type="HAMAP" id="MF_00700">
    <property type="entry name" value="DNA_primase_sml_arc"/>
    <property type="match status" value="1"/>
</dbReference>
<evidence type="ECO:0000256" key="4">
    <source>
        <dbReference type="ARBA" id="ARBA00022679"/>
    </source>
</evidence>
<comment type="function">
    <text evidence="13">RNA polymerase that catalyzes the synthesis of short RNA molecules used as primers for DNA polymerase during DNA replication.</text>
</comment>
<comment type="caution">
    <text evidence="15">The sequence shown here is derived from an EMBL/GenBank/DDBJ whole genome shotgun (WGS) entry which is preliminary data.</text>
</comment>
<keyword evidence="2 11" id="KW-0240">DNA-directed RNA polymerase</keyword>
<feature type="active site" evidence="11">
    <location>
        <position position="83"/>
    </location>
</feature>
<name>A0A7C4JJ95_9CREN</name>
<evidence type="ECO:0000256" key="7">
    <source>
        <dbReference type="ARBA" id="ARBA00022723"/>
    </source>
</evidence>
<sequence>MKEYYAKNDPTLPSDFYLREIAVQPLNTDTYIRHLAFSTFSELRNFIVNNTPRHLYYSSARYQEPGNPVMDEKKWLGSDLAFDIDANEILECIESRKTLQMRFCKKCGYTVNQQDIKVCPSCGLELTKFDHVDVQCINMAKNQALKLADILRNDFGFTNISVAFSGHRGFHVVVELDEFHRYMSTDDRREIVSYIKLGEQQTKYLLDKFTRISKKSLLLPPRVTDGGIRRRIALALTKYVEGDIKAYIQGLKPSINFVEAQKAYKALLDHMNDILKSVSIDIDAKVTIDTTHLIRAPNSINGKTGWRVIKIEDLNFDSFELSSEELSASNARIRIKMLINVPEIMVIDTKFKFSKGDEVVLDYPYASYFVFKEIATVLGIVR</sequence>
<evidence type="ECO:0000256" key="10">
    <source>
        <dbReference type="ARBA" id="ARBA00023211"/>
    </source>
</evidence>
<comment type="cofactor">
    <cofactor evidence="11">
        <name>Mg(2+)</name>
        <dbReference type="ChEBI" id="CHEBI:18420"/>
    </cofactor>
    <cofactor evidence="11">
        <name>Mn(2+)</name>
        <dbReference type="ChEBI" id="CHEBI:29035"/>
    </cofactor>
</comment>
<proteinExistence type="inferred from homology"/>
<feature type="active site" evidence="11">
    <location>
        <position position="283"/>
    </location>
</feature>
<dbReference type="AlphaFoldDB" id="A0A7C4JJ95"/>
<keyword evidence="10 11" id="KW-0464">Manganese</keyword>
<evidence type="ECO:0000256" key="1">
    <source>
        <dbReference type="ARBA" id="ARBA00009762"/>
    </source>
</evidence>
<organism evidence="15">
    <name type="scientific">Ignisphaera aggregans</name>
    <dbReference type="NCBI Taxonomy" id="334771"/>
    <lineage>
        <taxon>Archaea</taxon>
        <taxon>Thermoproteota</taxon>
        <taxon>Thermoprotei</taxon>
        <taxon>Desulfurococcales</taxon>
        <taxon>Desulfurococcaceae</taxon>
        <taxon>Ignisphaera</taxon>
    </lineage>
</organism>
<dbReference type="CDD" id="cd04860">
    <property type="entry name" value="AE_Prim_S"/>
    <property type="match status" value="1"/>
</dbReference>
<reference evidence="15" key="1">
    <citation type="journal article" date="2020" name="mSystems">
        <title>Genome- and Community-Level Interaction Insights into Carbon Utilization and Element Cycling Functions of Hydrothermarchaeota in Hydrothermal Sediment.</title>
        <authorList>
            <person name="Zhou Z."/>
            <person name="Liu Y."/>
            <person name="Xu W."/>
            <person name="Pan J."/>
            <person name="Luo Z.H."/>
            <person name="Li M."/>
        </authorList>
    </citation>
    <scope>NUCLEOTIDE SEQUENCE [LARGE SCALE GENOMIC DNA]</scope>
    <source>
        <strain evidence="15">SpSt-637</strain>
        <strain evidence="14">SpSt-667</strain>
    </source>
</reference>
<gene>
    <name evidence="11" type="primary">priS</name>
    <name evidence="15" type="ORF">ENU08_03675</name>
    <name evidence="14" type="ORF">ENU41_04785</name>
</gene>
<evidence type="ECO:0000256" key="3">
    <source>
        <dbReference type="ARBA" id="ARBA00022515"/>
    </source>
</evidence>
<evidence type="ECO:0000256" key="9">
    <source>
        <dbReference type="ARBA" id="ARBA00023163"/>
    </source>
</evidence>
<evidence type="ECO:0000256" key="5">
    <source>
        <dbReference type="ARBA" id="ARBA00022695"/>
    </source>
</evidence>